<evidence type="ECO:0000313" key="12">
    <source>
        <dbReference type="Proteomes" id="UP001164746"/>
    </source>
</evidence>
<keyword evidence="2" id="KW-0547">Nucleotide-binding</keyword>
<dbReference type="Proteomes" id="UP001164746">
    <property type="component" value="Chromosome 4"/>
</dbReference>
<dbReference type="SMART" id="SM00487">
    <property type="entry name" value="DEXDc"/>
    <property type="match status" value="1"/>
</dbReference>
<feature type="non-terminal residue" evidence="11">
    <location>
        <position position="1"/>
    </location>
</feature>
<reference evidence="11" key="1">
    <citation type="submission" date="2022-11" db="EMBL/GenBank/DDBJ databases">
        <title>Centuries of genome instability and evolution in soft-shell clam transmissible cancer (bioRxiv).</title>
        <authorList>
            <person name="Hart S.F.M."/>
            <person name="Yonemitsu M.A."/>
            <person name="Giersch R.M."/>
            <person name="Beal B.F."/>
            <person name="Arriagada G."/>
            <person name="Davis B.W."/>
            <person name="Ostrander E.A."/>
            <person name="Goff S.P."/>
            <person name="Metzger M.J."/>
        </authorList>
    </citation>
    <scope>NUCLEOTIDE SEQUENCE</scope>
    <source>
        <strain evidence="11">MELC-2E11</strain>
        <tissue evidence="11">Siphon/mantle</tissue>
    </source>
</reference>
<dbReference type="InterPro" id="IPR014001">
    <property type="entry name" value="Helicase_ATP-bd"/>
</dbReference>
<feature type="domain" description="Helicase C-terminal" evidence="10">
    <location>
        <begin position="413"/>
        <end position="578"/>
    </location>
</feature>
<dbReference type="SMART" id="SM00490">
    <property type="entry name" value="HELICc"/>
    <property type="match status" value="2"/>
</dbReference>
<evidence type="ECO:0000256" key="5">
    <source>
        <dbReference type="ARBA" id="ARBA00023235"/>
    </source>
</evidence>
<dbReference type="PROSITE" id="PS51192">
    <property type="entry name" value="HELICASE_ATP_BIND_1"/>
    <property type="match status" value="1"/>
</dbReference>
<evidence type="ECO:0000256" key="6">
    <source>
        <dbReference type="ARBA" id="ARBA00034617"/>
    </source>
</evidence>
<evidence type="ECO:0000256" key="4">
    <source>
        <dbReference type="ARBA" id="ARBA00023125"/>
    </source>
</evidence>
<keyword evidence="12" id="KW-1185">Reference proteome</keyword>
<proteinExistence type="inferred from homology"/>
<protein>
    <recommendedName>
        <fullName evidence="7">DNA 3'-5' helicase</fullName>
        <ecNumber evidence="7">5.6.2.4</ecNumber>
    </recommendedName>
    <alternativeName>
        <fullName evidence="8">DNA 3'-5' helicase Q1</fullName>
    </alternativeName>
</protein>
<dbReference type="EMBL" id="CP111015">
    <property type="protein sequence ID" value="WAR03567.1"/>
    <property type="molecule type" value="Genomic_DNA"/>
</dbReference>
<dbReference type="Pfam" id="PF00271">
    <property type="entry name" value="Helicase_C"/>
    <property type="match status" value="2"/>
</dbReference>
<dbReference type="PROSITE" id="PS51194">
    <property type="entry name" value="HELICASE_CTER"/>
    <property type="match status" value="1"/>
</dbReference>
<evidence type="ECO:0000313" key="11">
    <source>
        <dbReference type="EMBL" id="WAR03567.1"/>
    </source>
</evidence>
<evidence type="ECO:0000256" key="3">
    <source>
        <dbReference type="ARBA" id="ARBA00022840"/>
    </source>
</evidence>
<evidence type="ECO:0000256" key="7">
    <source>
        <dbReference type="ARBA" id="ARBA00034808"/>
    </source>
</evidence>
<name>A0ABY7E422_MYAAR</name>
<keyword evidence="4" id="KW-0238">DNA-binding</keyword>
<dbReference type="PANTHER" id="PTHR13710:SF105">
    <property type="entry name" value="ATP-DEPENDENT DNA HELICASE Q1"/>
    <property type="match status" value="1"/>
</dbReference>
<organism evidence="11 12">
    <name type="scientific">Mya arenaria</name>
    <name type="common">Soft-shell clam</name>
    <dbReference type="NCBI Taxonomy" id="6604"/>
    <lineage>
        <taxon>Eukaryota</taxon>
        <taxon>Metazoa</taxon>
        <taxon>Spiralia</taxon>
        <taxon>Lophotrochozoa</taxon>
        <taxon>Mollusca</taxon>
        <taxon>Bivalvia</taxon>
        <taxon>Autobranchia</taxon>
        <taxon>Heteroconchia</taxon>
        <taxon>Euheterodonta</taxon>
        <taxon>Imparidentia</taxon>
        <taxon>Neoheterodontei</taxon>
        <taxon>Myida</taxon>
        <taxon>Myoidea</taxon>
        <taxon>Myidae</taxon>
        <taxon>Mya</taxon>
    </lineage>
</organism>
<dbReference type="InterPro" id="IPR027417">
    <property type="entry name" value="P-loop_NTPase"/>
</dbReference>
<keyword evidence="5" id="KW-0413">Isomerase</keyword>
<comment type="similarity">
    <text evidence="1">Belongs to the helicase family. RecQ subfamily.</text>
</comment>
<evidence type="ECO:0000256" key="8">
    <source>
        <dbReference type="ARBA" id="ARBA00044566"/>
    </source>
</evidence>
<gene>
    <name evidence="11" type="ORF">MAR_010125</name>
</gene>
<dbReference type="Gene3D" id="3.40.50.300">
    <property type="entry name" value="P-loop containing nucleotide triphosphate hydrolases"/>
    <property type="match status" value="3"/>
</dbReference>
<keyword evidence="3" id="KW-0067">ATP-binding</keyword>
<dbReference type="PANTHER" id="PTHR13710">
    <property type="entry name" value="DNA HELICASE RECQ FAMILY MEMBER"/>
    <property type="match status" value="1"/>
</dbReference>
<feature type="domain" description="Helicase ATP-binding" evidence="9">
    <location>
        <begin position="33"/>
        <end position="196"/>
    </location>
</feature>
<dbReference type="SUPFAM" id="SSF52540">
    <property type="entry name" value="P-loop containing nucleoside triphosphate hydrolases"/>
    <property type="match status" value="2"/>
</dbReference>
<accession>A0ABY7E422</accession>
<evidence type="ECO:0000259" key="10">
    <source>
        <dbReference type="PROSITE" id="PS51194"/>
    </source>
</evidence>
<evidence type="ECO:0000259" key="9">
    <source>
        <dbReference type="PROSITE" id="PS51192"/>
    </source>
</evidence>
<evidence type="ECO:0000256" key="1">
    <source>
        <dbReference type="ARBA" id="ARBA00005446"/>
    </source>
</evidence>
<dbReference type="InterPro" id="IPR001650">
    <property type="entry name" value="Helicase_C-like"/>
</dbReference>
<sequence length="633" mass="71389">MDEEQEYSKALEAFNKVYKTEIPGLKPLQAKTLNVLLSGKDCVCCLPTGYGKSLIFEILPFIDPTCLVLVVEPFNVIMVQECQKLGDSAICLSAESDLGPVKDGKVKYIFCHPEDILNNKSIIELFRCEHMNERKTFLVIDEAHCVLEWGDDFRPNYKQLANLRSVFVCNVLALSATVTCVGQRELIKNLHLIDCECVCAPPTMANIELIVLKRPSATARGNCASTPYDYIFERVLHELNDLGSQFPITVIYCKSMQWIGYGYQLAREILNNKFYVGDQIPENARVVMFHSSIEGSSVALGMGAHLQQFKRVIHAGPPSSLETYVQEIGRCGRGGAHANAILYYNNSDLGIQHMQASMKDYCKTDKCKREFINEHFGFDLSDRPTICCNICQSDLGNCASTPYDYIFERVLHELNDLGSQFPITVIYCKSMQWIGYGYQLAREILNNKFYVGDQIPENARLKQMILDSLQKPPEHCSIRLVFASVALGMGAHLQQFKRVIHAGPPSSLETYVQEIGRCGRGGAHANAILYYNNSDLGIQHMQASMKDYCKTDKCKREFINEHFGFDLSDRPTICCKICQSDLVLKCPDIVSFVENNPEWLKYDEKYAMHWWIGSQEGKHGGPGKGGQHRGTMK</sequence>
<comment type="catalytic activity">
    <reaction evidence="6">
        <text>Couples ATP hydrolysis with the unwinding of duplex DNA by translocating in the 3'-5' direction.</text>
        <dbReference type="EC" id="5.6.2.4"/>
    </reaction>
</comment>
<dbReference type="InterPro" id="IPR011545">
    <property type="entry name" value="DEAD/DEAH_box_helicase_dom"/>
</dbReference>
<evidence type="ECO:0000256" key="2">
    <source>
        <dbReference type="ARBA" id="ARBA00022741"/>
    </source>
</evidence>
<dbReference type="EC" id="5.6.2.4" evidence="7"/>
<dbReference type="Pfam" id="PF00270">
    <property type="entry name" value="DEAD"/>
    <property type="match status" value="1"/>
</dbReference>